<evidence type="ECO:0000313" key="2">
    <source>
        <dbReference type="Proteomes" id="UP001519887"/>
    </source>
</evidence>
<protein>
    <submittedName>
        <fullName evidence="1">N-acetylmuramoyl-L-alanine amidase</fullName>
    </submittedName>
</protein>
<gene>
    <name evidence="1" type="ORF">K0U00_37980</name>
</gene>
<keyword evidence="2" id="KW-1185">Reference proteome</keyword>
<name>A0ABS7CG12_9BACL</name>
<dbReference type="EMBL" id="JAHZIK010001880">
    <property type="protein sequence ID" value="MBW7459865.1"/>
    <property type="molecule type" value="Genomic_DNA"/>
</dbReference>
<evidence type="ECO:0000313" key="1">
    <source>
        <dbReference type="EMBL" id="MBW7459865.1"/>
    </source>
</evidence>
<reference evidence="1 2" key="1">
    <citation type="submission" date="2021-07" db="EMBL/GenBank/DDBJ databases">
        <title>Paenibacillus radiodurans sp. nov., isolated from the southeastern edge of Tengger Desert.</title>
        <authorList>
            <person name="Zhang G."/>
        </authorList>
    </citation>
    <scope>NUCLEOTIDE SEQUENCE [LARGE SCALE GENOMIC DNA]</scope>
    <source>
        <strain evidence="1 2">CCM 7311</strain>
    </source>
</reference>
<proteinExistence type="predicted"/>
<dbReference type="Proteomes" id="UP001519887">
    <property type="component" value="Unassembled WGS sequence"/>
</dbReference>
<accession>A0ABS7CG12</accession>
<organism evidence="1 2">
    <name type="scientific">Paenibacillus sepulcri</name>
    <dbReference type="NCBI Taxonomy" id="359917"/>
    <lineage>
        <taxon>Bacteria</taxon>
        <taxon>Bacillati</taxon>
        <taxon>Bacillota</taxon>
        <taxon>Bacilli</taxon>
        <taxon>Bacillales</taxon>
        <taxon>Paenibacillaceae</taxon>
        <taxon>Paenibacillus</taxon>
    </lineage>
</organism>
<sequence length="45" mass="5018">MTKADAEKIISFLSAGWFVAKTKTDKAEFQRLANEIRKSAGMPTE</sequence>
<comment type="caution">
    <text evidence="1">The sequence shown here is derived from an EMBL/GenBank/DDBJ whole genome shotgun (WGS) entry which is preliminary data.</text>
</comment>